<evidence type="ECO:0000313" key="3">
    <source>
        <dbReference type="Proteomes" id="UP000318834"/>
    </source>
</evidence>
<dbReference type="Pfam" id="PF06949">
    <property type="entry name" value="DUF1292"/>
    <property type="match status" value="1"/>
</dbReference>
<dbReference type="InterPro" id="IPR009711">
    <property type="entry name" value="UPF0473"/>
</dbReference>
<evidence type="ECO:0000256" key="1">
    <source>
        <dbReference type="SAM" id="MobiDB-lite"/>
    </source>
</evidence>
<proteinExistence type="predicted"/>
<name>A0A537J0N4_9BACT</name>
<feature type="region of interest" description="Disordered" evidence="1">
    <location>
        <begin position="79"/>
        <end position="107"/>
    </location>
</feature>
<reference evidence="2 3" key="1">
    <citation type="journal article" date="2019" name="Nat. Microbiol.">
        <title>Mediterranean grassland soil C-N compound turnover is dependent on rainfall and depth, and is mediated by genomically divergent microorganisms.</title>
        <authorList>
            <person name="Diamond S."/>
            <person name="Andeer P.F."/>
            <person name="Li Z."/>
            <person name="Crits-Christoph A."/>
            <person name="Burstein D."/>
            <person name="Anantharaman K."/>
            <person name="Lane K.R."/>
            <person name="Thomas B.C."/>
            <person name="Pan C."/>
            <person name="Northen T.R."/>
            <person name="Banfield J.F."/>
        </authorList>
    </citation>
    <scope>NUCLEOTIDE SEQUENCE [LARGE SCALE GENOMIC DNA]</scope>
    <source>
        <strain evidence="2">NP_8</strain>
    </source>
</reference>
<protein>
    <submittedName>
        <fullName evidence="2">DUF1292 domain-containing protein</fullName>
    </submittedName>
</protein>
<accession>A0A537J0N4</accession>
<dbReference type="Proteomes" id="UP000318834">
    <property type="component" value="Unassembled WGS sequence"/>
</dbReference>
<organism evidence="2 3">
    <name type="scientific">Candidatus Segetimicrobium genomatis</name>
    <dbReference type="NCBI Taxonomy" id="2569760"/>
    <lineage>
        <taxon>Bacteria</taxon>
        <taxon>Bacillati</taxon>
        <taxon>Candidatus Sysuimicrobiota</taxon>
        <taxon>Candidatus Sysuimicrobiia</taxon>
        <taxon>Candidatus Sysuimicrobiales</taxon>
        <taxon>Candidatus Segetimicrobiaceae</taxon>
        <taxon>Candidatus Segetimicrobium</taxon>
    </lineage>
</organism>
<comment type="caution">
    <text evidence="2">The sequence shown here is derived from an EMBL/GenBank/DDBJ whole genome shotgun (WGS) entry which is preliminary data.</text>
</comment>
<feature type="compositionally biased region" description="Acidic residues" evidence="1">
    <location>
        <begin position="79"/>
        <end position="97"/>
    </location>
</feature>
<sequence length="107" mass="11459">MTEGSDGITLLDEDGKTHEFSLVDVVEVDGTRYAILQPSDQADPAVVFRVDGETLVAVEDEAEFRKVAAAIEETAEYDDVEIVDDEATDDGDLDDDAHQEGGGGPVM</sequence>
<dbReference type="EMBL" id="VBAP01000006">
    <property type="protein sequence ID" value="TMI77118.1"/>
    <property type="molecule type" value="Genomic_DNA"/>
</dbReference>
<evidence type="ECO:0000313" key="2">
    <source>
        <dbReference type="EMBL" id="TMI77118.1"/>
    </source>
</evidence>
<gene>
    <name evidence="2" type="ORF">E6H05_01040</name>
</gene>
<dbReference type="AlphaFoldDB" id="A0A537J0N4"/>